<protein>
    <submittedName>
        <fullName evidence="2">Uncharacterized protein</fullName>
    </submittedName>
</protein>
<dbReference type="EMBL" id="QGNW01002664">
    <property type="protein sequence ID" value="RVW13123.1"/>
    <property type="molecule type" value="Genomic_DNA"/>
</dbReference>
<proteinExistence type="predicted"/>
<name>A0A438BQ85_VITVI</name>
<organism evidence="2 3">
    <name type="scientific">Vitis vinifera</name>
    <name type="common">Grape</name>
    <dbReference type="NCBI Taxonomy" id="29760"/>
    <lineage>
        <taxon>Eukaryota</taxon>
        <taxon>Viridiplantae</taxon>
        <taxon>Streptophyta</taxon>
        <taxon>Embryophyta</taxon>
        <taxon>Tracheophyta</taxon>
        <taxon>Spermatophyta</taxon>
        <taxon>Magnoliopsida</taxon>
        <taxon>eudicotyledons</taxon>
        <taxon>Gunneridae</taxon>
        <taxon>Pentapetalae</taxon>
        <taxon>rosids</taxon>
        <taxon>Vitales</taxon>
        <taxon>Vitaceae</taxon>
        <taxon>Viteae</taxon>
        <taxon>Vitis</taxon>
    </lineage>
</organism>
<sequence>MQTQHTTILSQIRKHLGILPPSEHDMPSPLEPTAPSEEATLAEQAIPSQEATPAEQTMPYEETTTAEVETPIQSTQETTAKPSSPHDPPTTT</sequence>
<evidence type="ECO:0000313" key="3">
    <source>
        <dbReference type="Proteomes" id="UP000288805"/>
    </source>
</evidence>
<feature type="compositionally biased region" description="Polar residues" evidence="1">
    <location>
        <begin position="46"/>
        <end position="55"/>
    </location>
</feature>
<reference evidence="2 3" key="1">
    <citation type="journal article" date="2018" name="PLoS Genet.">
        <title>Population sequencing reveals clonal diversity and ancestral inbreeding in the grapevine cultivar Chardonnay.</title>
        <authorList>
            <person name="Roach M.J."/>
            <person name="Johnson D.L."/>
            <person name="Bohlmann J."/>
            <person name="van Vuuren H.J."/>
            <person name="Jones S.J."/>
            <person name="Pretorius I.S."/>
            <person name="Schmidt S.A."/>
            <person name="Borneman A.R."/>
        </authorList>
    </citation>
    <scope>NUCLEOTIDE SEQUENCE [LARGE SCALE GENOMIC DNA]</scope>
    <source>
        <strain evidence="3">cv. Chardonnay</strain>
        <tissue evidence="2">Leaf</tissue>
    </source>
</reference>
<dbReference type="AlphaFoldDB" id="A0A438BQ85"/>
<comment type="caution">
    <text evidence="2">The sequence shown here is derived from an EMBL/GenBank/DDBJ whole genome shotgun (WGS) entry which is preliminary data.</text>
</comment>
<feature type="compositionally biased region" description="Polar residues" evidence="1">
    <location>
        <begin position="62"/>
        <end position="82"/>
    </location>
</feature>
<feature type="region of interest" description="Disordered" evidence="1">
    <location>
        <begin position="18"/>
        <end position="92"/>
    </location>
</feature>
<accession>A0A438BQ85</accession>
<evidence type="ECO:0000256" key="1">
    <source>
        <dbReference type="SAM" id="MobiDB-lite"/>
    </source>
</evidence>
<evidence type="ECO:0000313" key="2">
    <source>
        <dbReference type="EMBL" id="RVW13123.1"/>
    </source>
</evidence>
<gene>
    <name evidence="2" type="ORF">CK203_110229</name>
</gene>
<dbReference type="Proteomes" id="UP000288805">
    <property type="component" value="Unassembled WGS sequence"/>
</dbReference>